<protein>
    <recommendedName>
        <fullName evidence="3">Sulfur carrier protein FdhD</fullName>
    </recommendedName>
</protein>
<dbReference type="Gene3D" id="3.40.140.10">
    <property type="entry name" value="Cytidine Deaminase, domain 2"/>
    <property type="match status" value="1"/>
</dbReference>
<dbReference type="SUPFAM" id="SSF53927">
    <property type="entry name" value="Cytidine deaminase-like"/>
    <property type="match status" value="1"/>
</dbReference>
<comment type="similarity">
    <text evidence="3">Belongs to the FdhD family.</text>
</comment>
<dbReference type="GO" id="GO:0097163">
    <property type="term" value="F:sulfur carrier activity"/>
    <property type="evidence" value="ECO:0007669"/>
    <property type="project" value="UniProtKB-UniRule"/>
</dbReference>
<dbReference type="InterPro" id="IPR003786">
    <property type="entry name" value="FdhD"/>
</dbReference>
<dbReference type="Pfam" id="PF02634">
    <property type="entry name" value="FdhD-NarQ"/>
    <property type="match status" value="1"/>
</dbReference>
<dbReference type="HAMAP" id="MF_00187">
    <property type="entry name" value="FdhD"/>
    <property type="match status" value="1"/>
</dbReference>
<dbReference type="Gene3D" id="3.10.20.10">
    <property type="match status" value="1"/>
</dbReference>
<dbReference type="GO" id="GO:0016783">
    <property type="term" value="F:sulfurtransferase activity"/>
    <property type="evidence" value="ECO:0007669"/>
    <property type="project" value="InterPro"/>
</dbReference>
<reference evidence="4 5" key="1">
    <citation type="submission" date="2018-06" db="EMBL/GenBank/DDBJ databases">
        <title>Draft Genome Sequence of a Novel Marine Bacterium Related to the Verrucomicrobia.</title>
        <authorList>
            <person name="Vosseberg J."/>
            <person name="Martijn J."/>
            <person name="Ettema T.J.G."/>
        </authorList>
    </citation>
    <scope>NUCLEOTIDE SEQUENCE [LARGE SCALE GENOMIC DNA]</scope>
    <source>
        <strain evidence="4">TARA_B100001123</strain>
    </source>
</reference>
<proteinExistence type="inferred from homology"/>
<dbReference type="GO" id="GO:0006777">
    <property type="term" value="P:Mo-molybdopterin cofactor biosynthetic process"/>
    <property type="evidence" value="ECO:0007669"/>
    <property type="project" value="UniProtKB-UniRule"/>
</dbReference>
<keyword evidence="2 3" id="KW-0501">Molybdenum cofactor biosynthesis</keyword>
<dbReference type="KEGG" id="mtar:DF168_01428"/>
<dbReference type="NCBIfam" id="TIGR00129">
    <property type="entry name" value="fdhD_narQ"/>
    <property type="match status" value="1"/>
</dbReference>
<feature type="binding site" evidence="3">
    <location>
        <begin position="265"/>
        <end position="270"/>
    </location>
    <ligand>
        <name>Mo-bis(molybdopterin guanine dinucleotide)</name>
        <dbReference type="ChEBI" id="CHEBI:60539"/>
    </ligand>
</feature>
<evidence type="ECO:0000256" key="3">
    <source>
        <dbReference type="HAMAP-Rule" id="MF_00187"/>
    </source>
</evidence>
<dbReference type="Proteomes" id="UP000247465">
    <property type="component" value="Chromosome"/>
</dbReference>
<evidence type="ECO:0000313" key="5">
    <source>
        <dbReference type="Proteomes" id="UP000247465"/>
    </source>
</evidence>
<dbReference type="PANTHER" id="PTHR30592:SF1">
    <property type="entry name" value="SULFUR CARRIER PROTEIN FDHD"/>
    <property type="match status" value="1"/>
</dbReference>
<dbReference type="AlphaFoldDB" id="A0A2Z4AFD8"/>
<comment type="function">
    <text evidence="3">Required for formate dehydrogenase (FDH) activity. Acts as a sulfur carrier protein that transfers sulfur from IscS to the molybdenum cofactor prior to its insertion into FDH.</text>
</comment>
<keyword evidence="1 3" id="KW-0963">Cytoplasm</keyword>
<sequence>MVDRNTVEAIVRKVRPGGDQKEKDILAVEEPLEIRLAYDRNGVPVQRSVSVTMRTPGSDSELAVGFLYTENIISSREEIKDVSQDFSEKGGFSEENVVCVQLVPGKKIDLGRLARHFYTTSSCGVCGKASLEALKITYRFPIIPAQPVFQSRIVNSLPNILHRTQSVFESTGGLHAAGLFDQEGNQQVIREDVGRHNAVDKVIGHELLSGRIPLSNLCLLVSGRTSFEILQKALAAGIPLVAGIGAPSSLAVEVANSFKMTLLGFVRDNRFNIYSSPERIVAE</sequence>
<dbReference type="NCBIfam" id="NF001943">
    <property type="entry name" value="PRK00724.1-2"/>
    <property type="match status" value="1"/>
</dbReference>
<evidence type="ECO:0000313" key="4">
    <source>
        <dbReference type="EMBL" id="AWT60225.1"/>
    </source>
</evidence>
<accession>A0A2Z4AFD8</accession>
<dbReference type="PIRSF" id="PIRSF015626">
    <property type="entry name" value="FdhD"/>
    <property type="match status" value="1"/>
</dbReference>
<name>A0A2Z4AFD8_9BACT</name>
<organism evidence="4 5">
    <name type="scientific">Candidatus Moanibacter tarae</name>
    <dbReference type="NCBI Taxonomy" id="2200854"/>
    <lineage>
        <taxon>Bacteria</taxon>
        <taxon>Pseudomonadati</taxon>
        <taxon>Verrucomicrobiota</taxon>
        <taxon>Opitutia</taxon>
        <taxon>Puniceicoccales</taxon>
        <taxon>Puniceicoccales incertae sedis</taxon>
        <taxon>Candidatus Moanibacter</taxon>
    </lineage>
</organism>
<dbReference type="InterPro" id="IPR016193">
    <property type="entry name" value="Cytidine_deaminase-like"/>
</dbReference>
<dbReference type="PANTHER" id="PTHR30592">
    <property type="entry name" value="FORMATE DEHYDROGENASE"/>
    <property type="match status" value="1"/>
</dbReference>
<dbReference type="GO" id="GO:0005737">
    <property type="term" value="C:cytoplasm"/>
    <property type="evidence" value="ECO:0007669"/>
    <property type="project" value="UniProtKB-SubCell"/>
</dbReference>
<evidence type="ECO:0000256" key="1">
    <source>
        <dbReference type="ARBA" id="ARBA00022490"/>
    </source>
</evidence>
<feature type="active site" description="Cysteine persulfide intermediate" evidence="3">
    <location>
        <position position="123"/>
    </location>
</feature>
<evidence type="ECO:0000256" key="2">
    <source>
        <dbReference type="ARBA" id="ARBA00023150"/>
    </source>
</evidence>
<comment type="subcellular location">
    <subcellularLocation>
        <location evidence="3">Cytoplasm</location>
    </subcellularLocation>
</comment>
<dbReference type="EMBL" id="CP029803">
    <property type="protein sequence ID" value="AWT60225.1"/>
    <property type="molecule type" value="Genomic_DNA"/>
</dbReference>
<gene>
    <name evidence="3 4" type="primary">fdhD</name>
    <name evidence="4" type="ORF">DF168_01428</name>
</gene>